<evidence type="ECO:0008006" key="3">
    <source>
        <dbReference type="Google" id="ProtNLM"/>
    </source>
</evidence>
<dbReference type="RefSeq" id="WP_386096517.1">
    <property type="nucleotide sequence ID" value="NZ_JBHUOZ010000001.1"/>
</dbReference>
<organism evidence="1 2">
    <name type="scientific">Terrimonas rubra</name>
    <dbReference type="NCBI Taxonomy" id="1035890"/>
    <lineage>
        <taxon>Bacteria</taxon>
        <taxon>Pseudomonadati</taxon>
        <taxon>Bacteroidota</taxon>
        <taxon>Chitinophagia</taxon>
        <taxon>Chitinophagales</taxon>
        <taxon>Chitinophagaceae</taxon>
        <taxon>Terrimonas</taxon>
    </lineage>
</organism>
<evidence type="ECO:0000313" key="1">
    <source>
        <dbReference type="EMBL" id="MFD2919383.1"/>
    </source>
</evidence>
<gene>
    <name evidence="1" type="ORF">ACFS6H_06695</name>
</gene>
<keyword evidence="2" id="KW-1185">Reference proteome</keyword>
<name>A0ABW6A556_9BACT</name>
<dbReference type="PROSITE" id="PS51257">
    <property type="entry name" value="PROKAR_LIPOPROTEIN"/>
    <property type="match status" value="1"/>
</dbReference>
<proteinExistence type="predicted"/>
<dbReference type="Proteomes" id="UP001597511">
    <property type="component" value="Unassembled WGS sequence"/>
</dbReference>
<comment type="caution">
    <text evidence="1">The sequence shown here is derived from an EMBL/GenBank/DDBJ whole genome shotgun (WGS) entry which is preliminary data.</text>
</comment>
<sequence length="238" mass="26220">MKHTLLVMLAGSILLFSCNPRYYMPNTHNVPLLTQKGETNITASGAEGQYELHAAHAVSNSISIMANGGLFKPAEMDNGDRGSGNFVELGGGYYKPFNNNLALETFGLLGFGSMENRFPSTVDANPGTKGDISANIFRYGLQANFGYKTKYFEAAVSARFLNLLYNNIKGDLIYGGENQVAYLKDNKSNFLFEPALTIRGGLERLKLQLQFGGSLNLTNDDFFQENSFITFGINFNIR</sequence>
<evidence type="ECO:0000313" key="2">
    <source>
        <dbReference type="Proteomes" id="UP001597511"/>
    </source>
</evidence>
<reference evidence="2" key="1">
    <citation type="journal article" date="2019" name="Int. J. Syst. Evol. Microbiol.">
        <title>The Global Catalogue of Microorganisms (GCM) 10K type strain sequencing project: providing services to taxonomists for standard genome sequencing and annotation.</title>
        <authorList>
            <consortium name="The Broad Institute Genomics Platform"/>
            <consortium name="The Broad Institute Genome Sequencing Center for Infectious Disease"/>
            <person name="Wu L."/>
            <person name="Ma J."/>
        </authorList>
    </citation>
    <scope>NUCLEOTIDE SEQUENCE [LARGE SCALE GENOMIC DNA]</scope>
    <source>
        <strain evidence="2">KCTC 23299</strain>
    </source>
</reference>
<dbReference type="EMBL" id="JBHUOZ010000001">
    <property type="protein sequence ID" value="MFD2919383.1"/>
    <property type="molecule type" value="Genomic_DNA"/>
</dbReference>
<protein>
    <recommendedName>
        <fullName evidence="3">Outer membrane protein beta-barrel domain-containing protein</fullName>
    </recommendedName>
</protein>
<accession>A0ABW6A556</accession>